<evidence type="ECO:0000256" key="5">
    <source>
        <dbReference type="SAM" id="MobiDB-lite"/>
    </source>
</evidence>
<keyword evidence="9" id="KW-0675">Receptor</keyword>
<keyword evidence="4" id="KW-0798">TonB box</keyword>
<sequence>MTKPRLISLLLLSTSMLVPSLARAQESAPTADTIAEPSASEAQTEEEAPDVSIPGGEIVVTGRRTINVQQTAPQVVSVLSSAEIARTGEGDIAGALGRVTGLSVVGNGYVYVRGLGDRYSLALLNGSPLPSPEPLKRVVPLDLFPTSLVASSLVQKSYSVNFPGEFGGGVINLTTKAIPTESFLTIGGGVEWDSETTNKFGYTYYGSRTDWTGYDNGNRNKSLELKEYLGSGTLLDGSSDQAKAIGSTLINSRNGLVQSWDRLPANFSASLSAGTYLDIGEARLGVIGAAGYSNKWKTRDIIQQRVAGLDADQFARDFRNVVTDNQVVANALLGMGLEWGENKLRWTNVYIHDTVKRAGIRTGHQDNNDVVDYLYQDTGWYERQLINSQLVGEFKMGGDTELDVRGGYANSKRDAPYEIGFQYVRTNPGAGCPDELNVSEVGGCFVNRLDGGSQGDANVTFSNLDEDVWSAGADLSHRFGPGWTGSVGYAYQLNDRRSSRRAFQLRAAGDTNLVSAFGLLRPDVLFQPGTFYLGDVAGVNYTVLTNEVDFAGAVFDASLNNHAWYAKLAGQLTDLLSFDIGVRWEYAHQVAEVVPVTGTTTSIPDTDLKNEYWLPALTLTYEIEPGMQVRLNASKTIARPQFRELLFQTYFDPDSNRSYRGNPLLRDSELYNAEGRFEWYFDRDQRLSVGAFFKRLDKPIESYVTDVNLFVTSYANAPKADLYGAEVELQKYFDLFADRRLLLSANYTFTKSEIKVGPGDTTDVFGAVNSPASAYFIDGSPLTGQSEHIANVQIGLEQRGGLSQQTFLFNYASRRAVSRGLANSGQPDIFEHPGLTIDFVVRQGIMLGEDKEIELKAEARNITGRKHEEYQQFETGRIEVNTYDVGRTFSLSASVKF</sequence>
<comment type="subcellular location">
    <subcellularLocation>
        <location evidence="1 4">Cell outer membrane</location>
    </subcellularLocation>
</comment>
<dbReference type="InterPro" id="IPR037066">
    <property type="entry name" value="Plug_dom_sf"/>
</dbReference>
<feature type="domain" description="TonB-dependent receptor-like beta-barrel" evidence="7">
    <location>
        <begin position="414"/>
        <end position="816"/>
    </location>
</feature>
<organism evidence="9 10">
    <name type="scientific">Novosphingobium endophyticum</name>
    <dbReference type="NCBI Taxonomy" id="1955250"/>
    <lineage>
        <taxon>Bacteria</taxon>
        <taxon>Pseudomonadati</taxon>
        <taxon>Pseudomonadota</taxon>
        <taxon>Alphaproteobacteria</taxon>
        <taxon>Sphingomonadales</taxon>
        <taxon>Sphingomonadaceae</taxon>
        <taxon>Novosphingobium</taxon>
    </lineage>
</organism>
<dbReference type="InterPro" id="IPR036942">
    <property type="entry name" value="Beta-barrel_TonB_sf"/>
</dbReference>
<comment type="caution">
    <text evidence="9">The sequence shown here is derived from an EMBL/GenBank/DDBJ whole genome shotgun (WGS) entry which is preliminary data.</text>
</comment>
<evidence type="ECO:0000313" key="10">
    <source>
        <dbReference type="Proteomes" id="UP000608154"/>
    </source>
</evidence>
<evidence type="ECO:0000256" key="4">
    <source>
        <dbReference type="RuleBase" id="RU003357"/>
    </source>
</evidence>
<evidence type="ECO:0000313" key="9">
    <source>
        <dbReference type="EMBL" id="GGC06348.1"/>
    </source>
</evidence>
<keyword evidence="10" id="KW-1185">Reference proteome</keyword>
<dbReference type="AlphaFoldDB" id="A0A916TTF8"/>
<feature type="domain" description="TonB-dependent receptor plug" evidence="8">
    <location>
        <begin position="69"/>
        <end position="170"/>
    </location>
</feature>
<accession>A0A916TTF8</accession>
<evidence type="ECO:0000256" key="1">
    <source>
        <dbReference type="ARBA" id="ARBA00004442"/>
    </source>
</evidence>
<dbReference type="PANTHER" id="PTHR40980">
    <property type="entry name" value="PLUG DOMAIN-CONTAINING PROTEIN"/>
    <property type="match status" value="1"/>
</dbReference>
<feature type="signal peptide" evidence="6">
    <location>
        <begin position="1"/>
        <end position="24"/>
    </location>
</feature>
<evidence type="ECO:0000256" key="6">
    <source>
        <dbReference type="SAM" id="SignalP"/>
    </source>
</evidence>
<reference evidence="9" key="2">
    <citation type="submission" date="2020-09" db="EMBL/GenBank/DDBJ databases">
        <authorList>
            <person name="Sun Q."/>
            <person name="Zhou Y."/>
        </authorList>
    </citation>
    <scope>NUCLEOTIDE SEQUENCE</scope>
    <source>
        <strain evidence="9">CGMCC 1.15095</strain>
    </source>
</reference>
<keyword evidence="2 4" id="KW-0472">Membrane</keyword>
<reference evidence="9" key="1">
    <citation type="journal article" date="2014" name="Int. J. Syst. Evol. Microbiol.">
        <title>Complete genome sequence of Corynebacterium casei LMG S-19264T (=DSM 44701T), isolated from a smear-ripened cheese.</title>
        <authorList>
            <consortium name="US DOE Joint Genome Institute (JGI-PGF)"/>
            <person name="Walter F."/>
            <person name="Albersmeier A."/>
            <person name="Kalinowski J."/>
            <person name="Ruckert C."/>
        </authorList>
    </citation>
    <scope>NUCLEOTIDE SEQUENCE</scope>
    <source>
        <strain evidence="9">CGMCC 1.15095</strain>
    </source>
</reference>
<gene>
    <name evidence="9" type="ORF">GCM10011494_26250</name>
</gene>
<dbReference type="EMBL" id="BMHK01000017">
    <property type="protein sequence ID" value="GGC06348.1"/>
    <property type="molecule type" value="Genomic_DNA"/>
</dbReference>
<dbReference type="Pfam" id="PF07715">
    <property type="entry name" value="Plug"/>
    <property type="match status" value="1"/>
</dbReference>
<feature type="region of interest" description="Disordered" evidence="5">
    <location>
        <begin position="27"/>
        <end position="51"/>
    </location>
</feature>
<evidence type="ECO:0000259" key="7">
    <source>
        <dbReference type="Pfam" id="PF00593"/>
    </source>
</evidence>
<comment type="similarity">
    <text evidence="4">Belongs to the TonB-dependent receptor family.</text>
</comment>
<evidence type="ECO:0000256" key="2">
    <source>
        <dbReference type="ARBA" id="ARBA00023136"/>
    </source>
</evidence>
<evidence type="ECO:0000256" key="3">
    <source>
        <dbReference type="ARBA" id="ARBA00023237"/>
    </source>
</evidence>
<proteinExistence type="inferred from homology"/>
<name>A0A916TTF8_9SPHN</name>
<dbReference type="Proteomes" id="UP000608154">
    <property type="component" value="Unassembled WGS sequence"/>
</dbReference>
<dbReference type="RefSeq" id="WP_188772004.1">
    <property type="nucleotide sequence ID" value="NZ_BMHK01000017.1"/>
</dbReference>
<dbReference type="Pfam" id="PF00593">
    <property type="entry name" value="TonB_dep_Rec_b-barrel"/>
    <property type="match status" value="1"/>
</dbReference>
<dbReference type="SUPFAM" id="SSF56935">
    <property type="entry name" value="Porins"/>
    <property type="match status" value="1"/>
</dbReference>
<dbReference type="InterPro" id="IPR000531">
    <property type="entry name" value="Beta-barrel_TonB"/>
</dbReference>
<dbReference type="GO" id="GO:0009279">
    <property type="term" value="C:cell outer membrane"/>
    <property type="evidence" value="ECO:0007669"/>
    <property type="project" value="UniProtKB-SubCell"/>
</dbReference>
<feature type="chain" id="PRO_5038047356" evidence="6">
    <location>
        <begin position="25"/>
        <end position="897"/>
    </location>
</feature>
<dbReference type="Gene3D" id="2.170.130.10">
    <property type="entry name" value="TonB-dependent receptor, plug domain"/>
    <property type="match status" value="1"/>
</dbReference>
<keyword evidence="6" id="KW-0732">Signal</keyword>
<dbReference type="PANTHER" id="PTHR40980:SF5">
    <property type="entry name" value="TONB-DEPENDENT RECEPTOR"/>
    <property type="match status" value="1"/>
</dbReference>
<dbReference type="Gene3D" id="2.40.170.20">
    <property type="entry name" value="TonB-dependent receptor, beta-barrel domain"/>
    <property type="match status" value="1"/>
</dbReference>
<evidence type="ECO:0000259" key="8">
    <source>
        <dbReference type="Pfam" id="PF07715"/>
    </source>
</evidence>
<dbReference type="InterPro" id="IPR012910">
    <property type="entry name" value="Plug_dom"/>
</dbReference>
<keyword evidence="3" id="KW-0998">Cell outer membrane</keyword>
<protein>
    <submittedName>
        <fullName evidence="9">TonB-dependent receptor</fullName>
    </submittedName>
</protein>